<dbReference type="eggNOG" id="ENOG502S33A">
    <property type="taxonomic scope" value="Eukaryota"/>
</dbReference>
<accession>A0A177A5T3</accession>
<evidence type="ECO:0000256" key="1">
    <source>
        <dbReference type="SAM" id="MobiDB-lite"/>
    </source>
</evidence>
<dbReference type="AlphaFoldDB" id="A0A177A5T3"/>
<feature type="domain" description="DUF7726" evidence="2">
    <location>
        <begin position="119"/>
        <end position="186"/>
    </location>
</feature>
<dbReference type="VEuPathDB" id="FungiDB:GMDG_02340"/>
<dbReference type="OrthoDB" id="2592504at2759"/>
<feature type="domain" description="DUF7726" evidence="2">
    <location>
        <begin position="251"/>
        <end position="332"/>
    </location>
</feature>
<feature type="compositionally biased region" description="Polar residues" evidence="1">
    <location>
        <begin position="18"/>
        <end position="31"/>
    </location>
</feature>
<dbReference type="Proteomes" id="UP000077154">
    <property type="component" value="Unassembled WGS sequence"/>
</dbReference>
<evidence type="ECO:0000259" key="2">
    <source>
        <dbReference type="Pfam" id="PF24852"/>
    </source>
</evidence>
<dbReference type="PANTHER" id="PTHR42339:SF1">
    <property type="entry name" value="HISTONE H1"/>
    <property type="match status" value="1"/>
</dbReference>
<dbReference type="RefSeq" id="XP_024321660.1">
    <property type="nucleotide sequence ID" value="XM_024470352.1"/>
</dbReference>
<protein>
    <recommendedName>
        <fullName evidence="2">DUF7726 domain-containing protein</fullName>
    </recommendedName>
</protein>
<dbReference type="Pfam" id="PF24852">
    <property type="entry name" value="DUF7726"/>
    <property type="match status" value="2"/>
</dbReference>
<proteinExistence type="predicted"/>
<organism evidence="3">
    <name type="scientific">Pseudogymnoascus destructans</name>
    <dbReference type="NCBI Taxonomy" id="655981"/>
    <lineage>
        <taxon>Eukaryota</taxon>
        <taxon>Fungi</taxon>
        <taxon>Dikarya</taxon>
        <taxon>Ascomycota</taxon>
        <taxon>Pezizomycotina</taxon>
        <taxon>Leotiomycetes</taxon>
        <taxon>Thelebolales</taxon>
        <taxon>Thelebolaceae</taxon>
        <taxon>Pseudogymnoascus</taxon>
    </lineage>
</organism>
<reference evidence="3" key="1">
    <citation type="submission" date="2016-03" db="EMBL/GenBank/DDBJ databases">
        <title>Updated assembly of Pseudogymnoascus destructans, the fungus causing white-nose syndrome of bats.</title>
        <authorList>
            <person name="Palmer J.M."/>
            <person name="Drees K.P."/>
            <person name="Foster J.T."/>
            <person name="Lindner D.L."/>
        </authorList>
    </citation>
    <scope>NUCLEOTIDE SEQUENCE [LARGE SCALE GENOMIC DNA]</scope>
    <source>
        <strain evidence="3">20631-21</strain>
    </source>
</reference>
<dbReference type="EMBL" id="KV441404">
    <property type="protein sequence ID" value="OAF56364.1"/>
    <property type="molecule type" value="Genomic_DNA"/>
</dbReference>
<feature type="region of interest" description="Disordered" evidence="1">
    <location>
        <begin position="1"/>
        <end position="112"/>
    </location>
</feature>
<dbReference type="InterPro" id="IPR056143">
    <property type="entry name" value="DUF7726"/>
</dbReference>
<gene>
    <name evidence="3" type="ORF">VC83_06763</name>
</gene>
<evidence type="ECO:0000313" key="3">
    <source>
        <dbReference type="EMBL" id="OAF56364.1"/>
    </source>
</evidence>
<sequence>MVTPRTILPPFESLVHFQPTTANNQENTQPFTKKPPPPPVRPPLIDLTNSARPPPPIINIDTLPTVKPGPYPVSTACLSKKRTHESTHNSNSPTPTGADAKDGDSETDEDADEELLEELDMDCDVVRAQIRAFLAEGNTAVAFRKLIRATPGSYNGFMKQQGCDAGIAAETYRNAVLFFAKRDRRAKRAAEANLGALAAPVMPIAGAVVASEPAAKRRKQDVPPAAKRPVDNSIYDVLDIHVEKEERDAVPVFDTCDDIRIKIRAFFRQPGCTQAALLRKLGAQYILAPRALRSPQANTFMQQKGPLEGNSSGIFYAAYVYFEKLRIKQGKKKSAKREEMEKKWGPGGVDRTAGGGTFWCKQGEVHVQDDYGIVTFEKKGRR</sequence>
<dbReference type="PANTHER" id="PTHR42339">
    <property type="entry name" value="HISTONE H1"/>
    <property type="match status" value="1"/>
</dbReference>
<dbReference type="GeneID" id="36289819"/>
<feature type="compositionally biased region" description="Pro residues" evidence="1">
    <location>
        <begin position="33"/>
        <end position="42"/>
    </location>
</feature>
<name>A0A177A5T3_9PEZI</name>